<name>W5MS75_LEPOC</name>
<dbReference type="InterPro" id="IPR002312">
    <property type="entry name" value="Asp/Asn-tRNA-synth_IIb"/>
</dbReference>
<dbReference type="STRING" id="7918.ENSLOCP00000011234"/>
<dbReference type="InParanoid" id="W5MS75"/>
<dbReference type="Ensembl" id="ENSLOCT00000011250.1">
    <property type="protein sequence ID" value="ENSLOCP00000011234.1"/>
    <property type="gene ID" value="ENSLOCG00000009206.1"/>
</dbReference>
<sequence>MSYKAGILIRRILMKGIKWHHSARTNSTATSYRQCSQRSMTGKYLAVMRPSAILTGHNSFSSRSHTCGELRASHAGEQVTLCGWIQYQRQDLFVILRDFHGLTQLFIPQDESGAQLKEVLCDLPLESVVRVTGEVRQRPPGQENKEMPTGDIEVCVRSVEVLNACRRLPFEIKDFVKKSESLRMQYRYLDLRSVQMQYNLRLRSQMVMKMREYLCNLHVGFVDVETPTLFKRTPGGAKEFIVPSREPGRFYSLPQSPQQFKQLLMVGGIDRYFQVARCYRDEGSKPDRQPEFTQVDIEMSFVDQDGIRTLIEGLIQHSWPEDKGQIHVPFPCMTYAEAMKYYGTDKPDTRFEMKLVDISEAFKHTAIGFLQDALNKPQGCVHAFCVPNGATHFKNKDLEVLRELAKTQFNQEVSAVVVKSDGIWKSPLSKLLTESEKQQVCQMTHARAGDLVLLSAGQPQDVCPALGKLRLHCAELLEARGVGIRDPSAFHFLWVVDFPLFLPKEDEPGQLESAHHPFTAPHPLDADLLYSQPHKVRGQHYDLVLNGCEIGGGSIRIHNAKLQQYVLEETLKEDKGLLSHLIEALESGAPPHGGIALGLDRLISIIVGAASIRDVIAFPKSFRGHDLMSNAPDFVPAEDLKPYHISTTWPAGAQKNKGQEP</sequence>
<dbReference type="InterPro" id="IPR004115">
    <property type="entry name" value="GAD-like_sf"/>
</dbReference>
<dbReference type="InterPro" id="IPR004365">
    <property type="entry name" value="NA-bd_OB_tRNA"/>
</dbReference>
<dbReference type="GO" id="GO:0006422">
    <property type="term" value="P:aspartyl-tRNA aminoacylation"/>
    <property type="evidence" value="ECO:0000318"/>
    <property type="project" value="GO_Central"/>
</dbReference>
<keyword evidence="6" id="KW-0030">Aminoacyl-tRNA synthetase</keyword>
<dbReference type="NCBIfam" id="TIGR00459">
    <property type="entry name" value="aspS_bact"/>
    <property type="match status" value="1"/>
</dbReference>
<dbReference type="GO" id="GO:0005739">
    <property type="term" value="C:mitochondrion"/>
    <property type="evidence" value="ECO:0000318"/>
    <property type="project" value="GO_Central"/>
</dbReference>
<evidence type="ECO:0000256" key="2">
    <source>
        <dbReference type="ARBA" id="ARBA00022598"/>
    </source>
</evidence>
<dbReference type="InterPro" id="IPR047090">
    <property type="entry name" value="AspRS_core"/>
</dbReference>
<dbReference type="PANTHER" id="PTHR22594">
    <property type="entry name" value="ASPARTYL/LYSYL-TRNA SYNTHETASE"/>
    <property type="match status" value="1"/>
</dbReference>
<dbReference type="Gene3D" id="3.30.1360.30">
    <property type="entry name" value="GAD-like domain"/>
    <property type="match status" value="1"/>
</dbReference>
<evidence type="ECO:0000259" key="7">
    <source>
        <dbReference type="PROSITE" id="PS50862"/>
    </source>
</evidence>
<keyword evidence="2" id="KW-0436">Ligase</keyword>
<dbReference type="InterPro" id="IPR045864">
    <property type="entry name" value="aa-tRNA-synth_II/BPL/LPL"/>
</dbReference>
<dbReference type="Pfam" id="PF00152">
    <property type="entry name" value="tRNA-synt_2"/>
    <property type="match status" value="1"/>
</dbReference>
<dbReference type="AlphaFoldDB" id="W5MS75"/>
<dbReference type="Gene3D" id="2.40.50.140">
    <property type="entry name" value="Nucleic acid-binding proteins"/>
    <property type="match status" value="1"/>
</dbReference>
<dbReference type="OMA" id="LCGWVDR"/>
<dbReference type="GO" id="GO:0003676">
    <property type="term" value="F:nucleic acid binding"/>
    <property type="evidence" value="ECO:0007669"/>
    <property type="project" value="InterPro"/>
</dbReference>
<evidence type="ECO:0000256" key="5">
    <source>
        <dbReference type="ARBA" id="ARBA00022917"/>
    </source>
</evidence>
<evidence type="ECO:0000256" key="4">
    <source>
        <dbReference type="ARBA" id="ARBA00022840"/>
    </source>
</evidence>
<proteinExistence type="inferred from homology"/>
<dbReference type="Pfam" id="PF01336">
    <property type="entry name" value="tRNA_anti-codon"/>
    <property type="match status" value="1"/>
</dbReference>
<protein>
    <submittedName>
        <fullName evidence="8">Aspartyl-tRNA synthetase 2, mitochondrial</fullName>
    </submittedName>
</protein>
<dbReference type="PANTHER" id="PTHR22594:SF5">
    <property type="entry name" value="ASPARTATE--TRNA LIGASE, MITOCHONDRIAL"/>
    <property type="match status" value="1"/>
</dbReference>
<dbReference type="SUPFAM" id="SSF55681">
    <property type="entry name" value="Class II aaRS and biotin synthetases"/>
    <property type="match status" value="1"/>
</dbReference>
<dbReference type="SUPFAM" id="SSF50249">
    <property type="entry name" value="Nucleic acid-binding proteins"/>
    <property type="match status" value="1"/>
</dbReference>
<dbReference type="NCBIfam" id="NF001750">
    <property type="entry name" value="PRK00476.1"/>
    <property type="match status" value="1"/>
</dbReference>
<dbReference type="InterPro" id="IPR029351">
    <property type="entry name" value="GAD_dom"/>
</dbReference>
<comment type="similarity">
    <text evidence="1">Belongs to the class-II aminoacyl-tRNA synthetase family. Type 1 subfamily.</text>
</comment>
<keyword evidence="4" id="KW-0067">ATP-binding</keyword>
<dbReference type="PROSITE" id="PS50862">
    <property type="entry name" value="AA_TRNA_LIGASE_II"/>
    <property type="match status" value="1"/>
</dbReference>
<dbReference type="InterPro" id="IPR004364">
    <property type="entry name" value="Aa-tRNA-synt_II"/>
</dbReference>
<dbReference type="EMBL" id="AHAT01039651">
    <property type="status" value="NOT_ANNOTATED_CDS"/>
    <property type="molecule type" value="Genomic_DNA"/>
</dbReference>
<dbReference type="GeneTree" id="ENSGT01030000234618"/>
<keyword evidence="9" id="KW-1185">Reference proteome</keyword>
<evidence type="ECO:0000313" key="9">
    <source>
        <dbReference type="Proteomes" id="UP000018468"/>
    </source>
</evidence>
<dbReference type="InterPro" id="IPR006195">
    <property type="entry name" value="aa-tRNA-synth_II"/>
</dbReference>
<accession>W5MS75</accession>
<dbReference type="InterPro" id="IPR004524">
    <property type="entry name" value="Asp-tRNA-ligase_1"/>
</dbReference>
<dbReference type="SUPFAM" id="SSF55261">
    <property type="entry name" value="GAD domain-like"/>
    <property type="match status" value="1"/>
</dbReference>
<organism evidence="8 9">
    <name type="scientific">Lepisosteus oculatus</name>
    <name type="common">Spotted gar</name>
    <dbReference type="NCBI Taxonomy" id="7918"/>
    <lineage>
        <taxon>Eukaryota</taxon>
        <taxon>Metazoa</taxon>
        <taxon>Chordata</taxon>
        <taxon>Craniata</taxon>
        <taxon>Vertebrata</taxon>
        <taxon>Euteleostomi</taxon>
        <taxon>Actinopterygii</taxon>
        <taxon>Neopterygii</taxon>
        <taxon>Holostei</taxon>
        <taxon>Semionotiformes</taxon>
        <taxon>Lepisosteidae</taxon>
        <taxon>Lepisosteus</taxon>
    </lineage>
</organism>
<dbReference type="eggNOG" id="KOG2411">
    <property type="taxonomic scope" value="Eukaryota"/>
</dbReference>
<keyword evidence="5" id="KW-0648">Protein biosynthesis</keyword>
<dbReference type="CDD" id="cd00777">
    <property type="entry name" value="AspRS_core"/>
    <property type="match status" value="1"/>
</dbReference>
<dbReference type="CDD" id="cd04317">
    <property type="entry name" value="EcAspRS_like_N"/>
    <property type="match status" value="1"/>
</dbReference>
<reference evidence="8" key="2">
    <citation type="submission" date="2025-08" db="UniProtKB">
        <authorList>
            <consortium name="Ensembl"/>
        </authorList>
    </citation>
    <scope>IDENTIFICATION</scope>
</reference>
<dbReference type="GO" id="GO:0005524">
    <property type="term" value="F:ATP binding"/>
    <property type="evidence" value="ECO:0007669"/>
    <property type="project" value="UniProtKB-KW"/>
</dbReference>
<reference evidence="9" key="1">
    <citation type="submission" date="2011-12" db="EMBL/GenBank/DDBJ databases">
        <title>The Draft Genome of Lepisosteus oculatus.</title>
        <authorList>
            <consortium name="The Broad Institute Genome Assembly &amp; Analysis Group"/>
            <consortium name="Computational R&amp;D Group"/>
            <consortium name="and Sequencing Platform"/>
            <person name="Di Palma F."/>
            <person name="Alfoldi J."/>
            <person name="Johnson J."/>
            <person name="Berlin A."/>
            <person name="Gnerre S."/>
            <person name="Jaffe D."/>
            <person name="MacCallum I."/>
            <person name="Young S."/>
            <person name="Walker B.J."/>
            <person name="Lander E.S."/>
            <person name="Lindblad-Toh K."/>
        </authorList>
    </citation>
    <scope>NUCLEOTIDE SEQUENCE [LARGE SCALE GENOMIC DNA]</scope>
</reference>
<dbReference type="InterPro" id="IPR047089">
    <property type="entry name" value="Asp-tRNA-ligase_1_N"/>
</dbReference>
<dbReference type="Gene3D" id="3.30.930.10">
    <property type="entry name" value="Bira Bifunctional Protein, Domain 2"/>
    <property type="match status" value="1"/>
</dbReference>
<dbReference type="HAMAP" id="MF_00044">
    <property type="entry name" value="Asp_tRNA_synth_type1"/>
    <property type="match status" value="1"/>
</dbReference>
<dbReference type="GO" id="GO:0004815">
    <property type="term" value="F:aspartate-tRNA ligase activity"/>
    <property type="evidence" value="ECO:0000318"/>
    <property type="project" value="GO_Central"/>
</dbReference>
<reference evidence="8" key="3">
    <citation type="submission" date="2025-09" db="UniProtKB">
        <authorList>
            <consortium name="Ensembl"/>
        </authorList>
    </citation>
    <scope>IDENTIFICATION</scope>
</reference>
<dbReference type="InterPro" id="IPR012340">
    <property type="entry name" value="NA-bd_OB-fold"/>
</dbReference>
<dbReference type="PRINTS" id="PR01042">
    <property type="entry name" value="TRNASYNTHASP"/>
</dbReference>
<dbReference type="Proteomes" id="UP000018468">
    <property type="component" value="Linkage group LG10"/>
</dbReference>
<evidence type="ECO:0000256" key="3">
    <source>
        <dbReference type="ARBA" id="ARBA00022741"/>
    </source>
</evidence>
<evidence type="ECO:0000256" key="1">
    <source>
        <dbReference type="ARBA" id="ARBA00006303"/>
    </source>
</evidence>
<evidence type="ECO:0000313" key="8">
    <source>
        <dbReference type="Ensembl" id="ENSLOCP00000011234.1"/>
    </source>
</evidence>
<feature type="domain" description="Aminoacyl-transfer RNA synthetases class-II family profile" evidence="7">
    <location>
        <begin position="200"/>
        <end position="636"/>
    </location>
</feature>
<dbReference type="Pfam" id="PF02938">
    <property type="entry name" value="GAD"/>
    <property type="match status" value="1"/>
</dbReference>
<dbReference type="FunCoup" id="W5MS75">
    <property type="interactions" value="1018"/>
</dbReference>
<evidence type="ECO:0000256" key="6">
    <source>
        <dbReference type="ARBA" id="ARBA00023146"/>
    </source>
</evidence>
<keyword evidence="3" id="KW-0547">Nucleotide-binding</keyword>
<dbReference type="Bgee" id="ENSLOCG00000009206">
    <property type="expression patterns" value="Expressed in pharyngeal gill and 13 other cell types or tissues"/>
</dbReference>